<dbReference type="RefSeq" id="WP_048089022.1">
    <property type="nucleotide sequence ID" value="NZ_JMIY01000001.1"/>
</dbReference>
<accession>A0A062V8A6</accession>
<dbReference type="Gene3D" id="3.20.20.540">
    <property type="entry name" value="Radical SAM ThiC family, central domain"/>
    <property type="match status" value="1"/>
</dbReference>
<keyword evidence="8 10" id="KW-0411">Iron-sulfur</keyword>
<feature type="binding site" evidence="10">
    <location>
        <position position="157"/>
    </location>
    <ligand>
        <name>substrate</name>
    </ligand>
</feature>
<keyword evidence="2 10" id="KW-0004">4Fe-4S</keyword>
<dbReference type="Gene3D" id="6.10.250.620">
    <property type="match status" value="1"/>
</dbReference>
<evidence type="ECO:0000256" key="7">
    <source>
        <dbReference type="ARBA" id="ARBA00023004"/>
    </source>
</evidence>
<feature type="binding site" evidence="10">
    <location>
        <position position="259"/>
    </location>
    <ligand>
        <name>substrate</name>
    </ligand>
</feature>
<name>A0A062V8A6_9EURY</name>
<feature type="binding site" evidence="10">
    <location>
        <position position="286"/>
    </location>
    <ligand>
        <name>substrate</name>
    </ligand>
</feature>
<dbReference type="GO" id="GO:0051539">
    <property type="term" value="F:4 iron, 4 sulfur cluster binding"/>
    <property type="evidence" value="ECO:0007669"/>
    <property type="project" value="UniProtKB-KW"/>
</dbReference>
<dbReference type="InterPro" id="IPR038521">
    <property type="entry name" value="ThiC/Bza_core_dom"/>
</dbReference>
<gene>
    <name evidence="10" type="primary">thiC</name>
    <name evidence="11" type="ORF">ANME2D_00591</name>
</gene>
<keyword evidence="5 10" id="KW-0862">Zinc</keyword>
<evidence type="ECO:0000256" key="2">
    <source>
        <dbReference type="ARBA" id="ARBA00022485"/>
    </source>
</evidence>
<feature type="binding site" evidence="10">
    <location>
        <position position="327"/>
    </location>
    <ligand>
        <name>Zn(2+)</name>
        <dbReference type="ChEBI" id="CHEBI:29105"/>
    </ligand>
</feature>
<proteinExistence type="inferred from homology"/>
<evidence type="ECO:0000256" key="5">
    <source>
        <dbReference type="ARBA" id="ARBA00022833"/>
    </source>
</evidence>
<keyword evidence="9 10" id="KW-0456">Lyase</keyword>
<comment type="similarity">
    <text evidence="10">Belongs to the ThiC family.</text>
</comment>
<dbReference type="GO" id="GO:0009228">
    <property type="term" value="P:thiamine biosynthetic process"/>
    <property type="evidence" value="ECO:0007669"/>
    <property type="project" value="UniProtKB-UniRule"/>
</dbReference>
<protein>
    <recommendedName>
        <fullName evidence="10">Phosphomethylpyrimidine synthase</fullName>
        <ecNumber evidence="10">4.1.99.17</ecNumber>
    </recommendedName>
    <alternativeName>
        <fullName evidence="10">Hydroxymethylpyrimidine phosphate synthase</fullName>
        <shortName evidence="10">HMP-P synthase</shortName>
        <shortName evidence="10">HMP-phosphate synthase</shortName>
        <shortName evidence="10">HMPP synthase</shortName>
    </alternativeName>
    <alternativeName>
        <fullName evidence="10">Thiamine biosynthesis protein ThiC</fullName>
    </alternativeName>
</protein>
<sequence>MTTLMEMAHDGLVTEEMRCVAAKEGVDVERVRKLLERGYIVIPRSANSSSEPTGIGKLMRTKINANIGTSRDYIDVGAEVEKAKTAQKYGADTIMDLSTGGDLDLIRRRIIDAVSVSVGSVPIYQAANRGIENMTSDDMFNAVRKHAEDGIDFVTIHAGVTRSSFERLKNSNRILDVVSRGGAFTISWMRHNDKENPFYSEYDYLLEIAREYELTLSLGDGMRPGCINDASDRAKFEEFIILGELVKRARTAGVQTLVEGPGHVPIDEIGLSVTAMKHLTDDAPVYLLGPLVTDIAPGYDHITAAIGGAVAGMYGADFLCMTTPSEHLALPDIEDIREGAVVTRIAAHAADLTKEGVRERARAADREMALARKNLDWNKQFGLAIDSERARAIHARSRNVETCSMCGELCSIKMMREVMGK</sequence>
<feature type="binding site" evidence="10">
    <location>
        <position position="66"/>
    </location>
    <ligand>
        <name>substrate</name>
    </ligand>
</feature>
<comment type="pathway">
    <text evidence="10">Cofactor biosynthesis; thiamine diphosphate biosynthesis.</text>
</comment>
<dbReference type="SFLD" id="SFLDS00113">
    <property type="entry name" value="Radical_SAM_Phosphomethylpyrim"/>
    <property type="match status" value="1"/>
</dbReference>
<feature type="binding site" evidence="10">
    <location>
        <position position="95"/>
    </location>
    <ligand>
        <name>substrate</name>
    </ligand>
</feature>
<dbReference type="UniPathway" id="UPA00060"/>
<feature type="binding site" evidence="10">
    <location>
        <begin position="220"/>
        <end position="223"/>
    </location>
    <ligand>
        <name>substrate</name>
    </ligand>
</feature>
<keyword evidence="4 10" id="KW-0479">Metal-binding</keyword>
<comment type="cofactor">
    <cofactor evidence="10">
        <name>[4Fe-4S] cluster</name>
        <dbReference type="ChEBI" id="CHEBI:49883"/>
    </cofactor>
    <text evidence="10">Binds 1 [4Fe-4S] cluster per subunit. The cluster is coordinated with 3 cysteines and an exchangeable S-adenosyl-L-methionine.</text>
</comment>
<evidence type="ECO:0000256" key="9">
    <source>
        <dbReference type="ARBA" id="ARBA00023239"/>
    </source>
</evidence>
<feature type="binding site" evidence="10">
    <location>
        <position position="263"/>
    </location>
    <ligand>
        <name>Zn(2+)</name>
        <dbReference type="ChEBI" id="CHEBI:29105"/>
    </ligand>
</feature>
<dbReference type="InterPro" id="IPR002817">
    <property type="entry name" value="ThiC/BzaA/B"/>
</dbReference>
<comment type="function">
    <text evidence="1 10">Catalyzes the synthesis of the hydroxymethylpyrimidine phosphate (HMP-P) moiety of thiamine from aminoimidazole ribotide (AIR) in a radical S-adenosyl-L-methionine (SAM)-dependent reaction.</text>
</comment>
<evidence type="ECO:0000313" key="11">
    <source>
        <dbReference type="EMBL" id="KCZ73522.1"/>
    </source>
</evidence>
<dbReference type="PANTHER" id="PTHR30557">
    <property type="entry name" value="THIAMINE BIOSYNTHESIS PROTEIN THIC"/>
    <property type="match status" value="1"/>
</dbReference>
<keyword evidence="3 10" id="KW-0949">S-adenosyl-L-methionine</keyword>
<evidence type="ECO:0000256" key="6">
    <source>
        <dbReference type="ARBA" id="ARBA00022977"/>
    </source>
</evidence>
<dbReference type="FunFam" id="3.20.20.540:FF:000001">
    <property type="entry name" value="Phosphomethylpyrimidine synthase"/>
    <property type="match status" value="1"/>
</dbReference>
<dbReference type="NCBIfam" id="TIGR00190">
    <property type="entry name" value="thiC"/>
    <property type="match status" value="1"/>
</dbReference>
<dbReference type="SFLD" id="SFLDF00407">
    <property type="entry name" value="phosphomethylpyrimidine_syntha"/>
    <property type="match status" value="1"/>
</dbReference>
<dbReference type="PATRIC" id="fig|1392998.3.peg.199"/>
<dbReference type="Proteomes" id="UP000027153">
    <property type="component" value="Unassembled WGS sequence"/>
</dbReference>
<dbReference type="InterPro" id="IPR037509">
    <property type="entry name" value="ThiC"/>
</dbReference>
<organism evidence="11 12">
    <name type="scientific">Candidatus Methanoperedens nitratireducens</name>
    <dbReference type="NCBI Taxonomy" id="1392998"/>
    <lineage>
        <taxon>Archaea</taxon>
        <taxon>Methanobacteriati</taxon>
        <taxon>Methanobacteriota</taxon>
        <taxon>Stenosarchaea group</taxon>
        <taxon>Methanomicrobia</taxon>
        <taxon>Methanosarcinales</taxon>
        <taxon>ANME-2 cluster</taxon>
        <taxon>Candidatus Methanoperedentaceae</taxon>
        <taxon>Candidatus Methanoperedens</taxon>
    </lineage>
</organism>
<dbReference type="GO" id="GO:0070284">
    <property type="term" value="F:phosphomethylpyrimidine synthase activity"/>
    <property type="evidence" value="ECO:0007669"/>
    <property type="project" value="UniProtKB-EC"/>
</dbReference>
<keyword evidence="6 10" id="KW-0784">Thiamine biosynthesis</keyword>
<dbReference type="Pfam" id="PF01964">
    <property type="entry name" value="ThiC_Rad_SAM"/>
    <property type="match status" value="1"/>
</dbReference>
<dbReference type="NCBIfam" id="NF009895">
    <property type="entry name" value="PRK13352.1"/>
    <property type="match status" value="1"/>
</dbReference>
<feature type="binding site" evidence="10">
    <location>
        <position position="124"/>
    </location>
    <ligand>
        <name>substrate</name>
    </ligand>
</feature>
<evidence type="ECO:0000256" key="3">
    <source>
        <dbReference type="ARBA" id="ARBA00022691"/>
    </source>
</evidence>
<reference evidence="11 12" key="1">
    <citation type="journal article" date="2013" name="Nature">
        <title>Anaerobic oxidation of methane coupled to nitrate reduction in a novel archaeal lineage.</title>
        <authorList>
            <person name="Haroon M.F."/>
            <person name="Hu S."/>
            <person name="Shi Y."/>
            <person name="Imelfort M."/>
            <person name="Keller J."/>
            <person name="Hugenholtz P."/>
            <person name="Yuan Z."/>
            <person name="Tyson G.W."/>
        </authorList>
    </citation>
    <scope>NUCLEOTIDE SEQUENCE [LARGE SCALE GENOMIC DNA]</scope>
    <source>
        <strain evidence="11 12">ANME-2d</strain>
    </source>
</reference>
<keyword evidence="7 10" id="KW-0408">Iron</keyword>
<feature type="binding site" evidence="10">
    <location>
        <begin position="179"/>
        <end position="181"/>
    </location>
    <ligand>
        <name>substrate</name>
    </ligand>
</feature>
<dbReference type="OrthoDB" id="335406at2157"/>
<evidence type="ECO:0000256" key="10">
    <source>
        <dbReference type="HAMAP-Rule" id="MF_00089"/>
    </source>
</evidence>
<feature type="binding site" evidence="10">
    <location>
        <position position="403"/>
    </location>
    <ligand>
        <name>[4Fe-4S] cluster</name>
        <dbReference type="ChEBI" id="CHEBI:49883"/>
        <note>4Fe-4S-S-AdoMet</note>
    </ligand>
</feature>
<dbReference type="HAMAP" id="MF_00089">
    <property type="entry name" value="ThiC"/>
    <property type="match status" value="1"/>
</dbReference>
<feature type="binding site" evidence="10">
    <location>
        <position position="406"/>
    </location>
    <ligand>
        <name>[4Fe-4S] cluster</name>
        <dbReference type="ChEBI" id="CHEBI:49883"/>
        <note>4Fe-4S-S-AdoMet</note>
    </ligand>
</feature>
<comment type="catalytic activity">
    <reaction evidence="10">
        <text>5-amino-1-(5-phospho-beta-D-ribosyl)imidazole + S-adenosyl-L-methionine = 4-amino-2-methyl-5-(phosphooxymethyl)pyrimidine + CO + 5'-deoxyadenosine + formate + L-methionine + 3 H(+)</text>
        <dbReference type="Rhea" id="RHEA:24840"/>
        <dbReference type="ChEBI" id="CHEBI:15378"/>
        <dbReference type="ChEBI" id="CHEBI:15740"/>
        <dbReference type="ChEBI" id="CHEBI:17245"/>
        <dbReference type="ChEBI" id="CHEBI:17319"/>
        <dbReference type="ChEBI" id="CHEBI:57844"/>
        <dbReference type="ChEBI" id="CHEBI:58354"/>
        <dbReference type="ChEBI" id="CHEBI:59789"/>
        <dbReference type="ChEBI" id="CHEBI:137981"/>
        <dbReference type="EC" id="4.1.99.17"/>
    </reaction>
</comment>
<dbReference type="EMBL" id="JMIY01000001">
    <property type="protein sequence ID" value="KCZ73522.1"/>
    <property type="molecule type" value="Genomic_DNA"/>
</dbReference>
<dbReference type="AlphaFoldDB" id="A0A062V8A6"/>
<evidence type="ECO:0000256" key="8">
    <source>
        <dbReference type="ARBA" id="ARBA00023014"/>
    </source>
</evidence>
<dbReference type="SFLD" id="SFLDG01114">
    <property type="entry name" value="phosphomethylpyrimidine_syntha"/>
    <property type="match status" value="1"/>
</dbReference>
<dbReference type="PANTHER" id="PTHR30557:SF1">
    <property type="entry name" value="PHOSPHOMETHYLPYRIMIDINE SYNTHASE, CHLOROPLASTIC"/>
    <property type="match status" value="1"/>
</dbReference>
<evidence type="ECO:0000313" key="12">
    <source>
        <dbReference type="Proteomes" id="UP000027153"/>
    </source>
</evidence>
<evidence type="ECO:0000256" key="1">
    <source>
        <dbReference type="ARBA" id="ARBA00003175"/>
    </source>
</evidence>
<dbReference type="GO" id="GO:0009229">
    <property type="term" value="P:thiamine diphosphate biosynthetic process"/>
    <property type="evidence" value="ECO:0007669"/>
    <property type="project" value="UniProtKB-UniRule"/>
</dbReference>
<dbReference type="EC" id="4.1.99.17" evidence="10"/>
<comment type="caution">
    <text evidence="11">The sequence shown here is derived from an EMBL/GenBank/DDBJ whole genome shotgun (WGS) entry which is preliminary data.</text>
</comment>
<dbReference type="GO" id="GO:0008270">
    <property type="term" value="F:zinc ion binding"/>
    <property type="evidence" value="ECO:0007669"/>
    <property type="project" value="UniProtKB-UniRule"/>
</dbReference>
<keyword evidence="12" id="KW-1185">Reference proteome</keyword>
<feature type="binding site" evidence="10">
    <location>
        <position position="410"/>
    </location>
    <ligand>
        <name>[4Fe-4S] cluster</name>
        <dbReference type="ChEBI" id="CHEBI:49883"/>
        <note>4Fe-4S-S-AdoMet</note>
    </ligand>
</feature>
<evidence type="ECO:0000256" key="4">
    <source>
        <dbReference type="ARBA" id="ARBA00022723"/>
    </source>
</evidence>